<dbReference type="InterPro" id="IPR000015">
    <property type="entry name" value="Fimb_usher"/>
</dbReference>
<evidence type="ECO:0008006" key="4">
    <source>
        <dbReference type="Google" id="ProtNLM"/>
    </source>
</evidence>
<evidence type="ECO:0000313" key="3">
    <source>
        <dbReference type="Proteomes" id="UP001156703"/>
    </source>
</evidence>
<dbReference type="Proteomes" id="UP001156703">
    <property type="component" value="Unassembled WGS sequence"/>
</dbReference>
<evidence type="ECO:0000313" key="2">
    <source>
        <dbReference type="EMBL" id="GLR48692.1"/>
    </source>
</evidence>
<feature type="signal peptide" evidence="1">
    <location>
        <begin position="1"/>
        <end position="19"/>
    </location>
</feature>
<name>A0ABQ5Z9S8_9SPHN</name>
<comment type="caution">
    <text evidence="2">The sequence shown here is derived from an EMBL/GenBank/DDBJ whole genome shotgun (WGS) entry which is preliminary data.</text>
</comment>
<dbReference type="EMBL" id="BSOO01000035">
    <property type="protein sequence ID" value="GLR48692.1"/>
    <property type="molecule type" value="Genomic_DNA"/>
</dbReference>
<evidence type="ECO:0000256" key="1">
    <source>
        <dbReference type="SAM" id="SignalP"/>
    </source>
</evidence>
<proteinExistence type="predicted"/>
<gene>
    <name evidence="2" type="ORF">GCM10007925_24110</name>
</gene>
<sequence length="840" mass="90503">MRHLSVGLLLAGLAPAALAQGVTIPLKPGPVPAPPPVGLPAQGQGQSQSRKPTNLIVNVQFGRRDLGEIGIAIAPDGSVSLPAAPFRELVRPLLNDAGLARLDTTLAGRTAVSPDDVRPSGIDLAFSQADVALAIASIDPAMRRAQDLFRPTNLEAENKINASPEPFSFLLDASLSQTYAWNGPDAGLRHPGIYFTSAARMLGLVIEGAGQFADRRPGQPQPDFAFDRNFVRLVYDKPDWYLRALAGDLTPEVRLQQNYVQMGGVGISRQRRRFDSFRSAVLQGNRQLLLQRESTVEVYRNGGLFQQIKLGPGAYDLNNLPLLAGSNDIRINVRDESGIAQSLNLQTYLDPIDLAPGDWEGGAYVGRMARRFGLSPVYDGELAFSGFVRKSFRNHPAVGLTLQGSRSVQQAGLQSQILLGPGRLDMSAAASRSRVGNGWFAGLLYDLAIDNGDRGMSLNLQATAQSRLFTGLGAPDQVNSTFVTTSATLTRIFSQKFSGQVGAFYVRNRRPAGDSYRLFADGFYQLSRKWFARFGVDYQDNGLRSRDTRNRGLGFQVGLVWRPSDSNRAEGRYDSRFREAQLNFEHAPNGYVGSIGYGGVVAHSPTRSGVQGYASYIGNRFAASASHSATGPGFGNLNDRQVSTARISTALAYAGGAFSVTRNIGDSFAIVTPHPSLGSSRVIIGQLLTDSHYRSRSGALGGAVQGNLGSYITQSVQYDVEDAPVGYDTGLGLFRVRPPYRSGYHLVVGSDSFVTAMGTVADTAGKPAAYLSGTLIDLDNPSSEPVPFFTNSIGRFAAVSLRPGGKYEIRLSSGEKLRFAVPADNKGLYDMKTITIDREQ</sequence>
<keyword evidence="3" id="KW-1185">Reference proteome</keyword>
<reference evidence="3" key="1">
    <citation type="journal article" date="2019" name="Int. J. Syst. Evol. Microbiol.">
        <title>The Global Catalogue of Microorganisms (GCM) 10K type strain sequencing project: providing services to taxonomists for standard genome sequencing and annotation.</title>
        <authorList>
            <consortium name="The Broad Institute Genomics Platform"/>
            <consortium name="The Broad Institute Genome Sequencing Center for Infectious Disease"/>
            <person name="Wu L."/>
            <person name="Ma J."/>
        </authorList>
    </citation>
    <scope>NUCLEOTIDE SEQUENCE [LARGE SCALE GENOMIC DNA]</scope>
    <source>
        <strain evidence="3">NBRC 102146</strain>
    </source>
</reference>
<dbReference type="Gene3D" id="2.60.40.3110">
    <property type="match status" value="1"/>
</dbReference>
<dbReference type="PANTHER" id="PTHR30451">
    <property type="entry name" value="OUTER MEMBRANE USHER PROTEIN"/>
    <property type="match status" value="1"/>
</dbReference>
<keyword evidence="1" id="KW-0732">Signal</keyword>
<accession>A0ABQ5Z9S8</accession>
<organism evidence="2 3">
    <name type="scientific">Sphingomonas astaxanthinifaciens DSM 22298</name>
    <dbReference type="NCBI Taxonomy" id="1123267"/>
    <lineage>
        <taxon>Bacteria</taxon>
        <taxon>Pseudomonadati</taxon>
        <taxon>Pseudomonadota</taxon>
        <taxon>Alphaproteobacteria</taxon>
        <taxon>Sphingomonadales</taxon>
        <taxon>Sphingomonadaceae</taxon>
        <taxon>Sphingomonas</taxon>
    </lineage>
</organism>
<dbReference type="PANTHER" id="PTHR30451:SF5">
    <property type="entry name" value="SLR0019 PROTEIN"/>
    <property type="match status" value="1"/>
</dbReference>
<protein>
    <recommendedName>
        <fullName evidence="4">Outer membrane usher protein</fullName>
    </recommendedName>
</protein>
<feature type="chain" id="PRO_5045080250" description="Outer membrane usher protein" evidence="1">
    <location>
        <begin position="20"/>
        <end position="840"/>
    </location>
</feature>